<proteinExistence type="inferred from homology"/>
<dbReference type="EMBL" id="JACHWU010000003">
    <property type="protein sequence ID" value="MBB3052078.1"/>
    <property type="molecule type" value="Genomic_DNA"/>
</dbReference>
<evidence type="ECO:0000256" key="2">
    <source>
        <dbReference type="ARBA" id="ARBA00022741"/>
    </source>
</evidence>
<evidence type="ECO:0000256" key="7">
    <source>
        <dbReference type="ARBA" id="ARBA00044969"/>
    </source>
</evidence>
<reference evidence="13 14" key="1">
    <citation type="submission" date="2020-08" db="EMBL/GenBank/DDBJ databases">
        <title>Genomic Encyclopedia of Type Strains, Phase III (KMG-III): the genomes of soil and plant-associated and newly described type strains.</title>
        <authorList>
            <person name="Whitman W."/>
        </authorList>
    </citation>
    <scope>NUCLEOTIDE SEQUENCE [LARGE SCALE GENOMIC DNA]</scope>
    <source>
        <strain evidence="13 14">CECT 8577</strain>
    </source>
</reference>
<evidence type="ECO:0000313" key="14">
    <source>
        <dbReference type="Proteomes" id="UP000550714"/>
    </source>
</evidence>
<gene>
    <name evidence="13" type="ORF">FHS23_003107</name>
</gene>
<dbReference type="FunFam" id="3.40.50.300:FF:000437">
    <property type="entry name" value="ATP-dependent DNA helicase DinG"/>
    <property type="match status" value="1"/>
</dbReference>
<keyword evidence="5" id="KW-0067">ATP-binding</keyword>
<dbReference type="EC" id="5.6.2.3" evidence="7"/>
<evidence type="ECO:0000256" key="5">
    <source>
        <dbReference type="ARBA" id="ARBA00022840"/>
    </source>
</evidence>
<dbReference type="AlphaFoldDB" id="A0A839S2R5"/>
<evidence type="ECO:0000256" key="8">
    <source>
        <dbReference type="ARBA" id="ARBA00048954"/>
    </source>
</evidence>
<dbReference type="GO" id="GO:0016818">
    <property type="term" value="F:hydrolase activity, acting on acid anhydrides, in phosphorus-containing anhydrides"/>
    <property type="evidence" value="ECO:0007669"/>
    <property type="project" value="InterPro"/>
</dbReference>
<evidence type="ECO:0000256" key="9">
    <source>
        <dbReference type="ARBA" id="ARBA00073590"/>
    </source>
</evidence>
<dbReference type="InterPro" id="IPR014013">
    <property type="entry name" value="Helic_SF1/SF2_ATP-bd_DinG/Rad3"/>
</dbReference>
<dbReference type="GO" id="GO:0043139">
    <property type="term" value="F:5'-3' DNA helicase activity"/>
    <property type="evidence" value="ECO:0007669"/>
    <property type="project" value="UniProtKB-EC"/>
</dbReference>
<comment type="similarity">
    <text evidence="6">Belongs to the helicase family. DinG subfamily.</text>
</comment>
<dbReference type="InterPro" id="IPR045028">
    <property type="entry name" value="DinG/Rad3-like"/>
</dbReference>
<dbReference type="SMART" id="SM00491">
    <property type="entry name" value="HELICc2"/>
    <property type="match status" value="1"/>
</dbReference>
<dbReference type="SUPFAM" id="SSF52540">
    <property type="entry name" value="P-loop containing nucleoside triphosphate hydrolases"/>
    <property type="match status" value="1"/>
</dbReference>
<evidence type="ECO:0000256" key="1">
    <source>
        <dbReference type="ARBA" id="ARBA00001966"/>
    </source>
</evidence>
<evidence type="ECO:0000259" key="12">
    <source>
        <dbReference type="PROSITE" id="PS51193"/>
    </source>
</evidence>
<dbReference type="InterPro" id="IPR027417">
    <property type="entry name" value="P-loop_NTPase"/>
</dbReference>
<dbReference type="InterPro" id="IPR014001">
    <property type="entry name" value="Helicase_ATP-bd"/>
</dbReference>
<evidence type="ECO:0000256" key="10">
    <source>
        <dbReference type="ARBA" id="ARBA00079061"/>
    </source>
</evidence>
<dbReference type="Pfam" id="PF00270">
    <property type="entry name" value="DEAD"/>
    <property type="match status" value="1"/>
</dbReference>
<evidence type="ECO:0000256" key="6">
    <source>
        <dbReference type="ARBA" id="ARBA00038058"/>
    </source>
</evidence>
<evidence type="ECO:0000256" key="4">
    <source>
        <dbReference type="ARBA" id="ARBA00022806"/>
    </source>
</evidence>
<dbReference type="InterPro" id="IPR011545">
    <property type="entry name" value="DEAD/DEAH_box_helicase_dom"/>
</dbReference>
<dbReference type="Pfam" id="PF13307">
    <property type="entry name" value="Helicase_C_2"/>
    <property type="match status" value="1"/>
</dbReference>
<comment type="cofactor">
    <cofactor evidence="1">
        <name>[4Fe-4S] cluster</name>
        <dbReference type="ChEBI" id="CHEBI:49883"/>
    </cofactor>
</comment>
<dbReference type="RefSeq" id="WP_343053963.1">
    <property type="nucleotide sequence ID" value="NZ_JACHWU010000003.1"/>
</dbReference>
<protein>
    <recommendedName>
        <fullName evidence="9">ATP-dependent helicase DinG</fullName>
        <ecNumber evidence="7">5.6.2.3</ecNumber>
    </recommendedName>
    <alternativeName>
        <fullName evidence="10">DNA 5'-3' helicase DinG</fullName>
    </alternativeName>
</protein>
<accession>A0A839S2R5</accession>
<dbReference type="PROSITE" id="PS51193">
    <property type="entry name" value="HELICASE_ATP_BIND_2"/>
    <property type="match status" value="1"/>
</dbReference>
<keyword evidence="14" id="KW-1185">Reference proteome</keyword>
<evidence type="ECO:0000313" key="13">
    <source>
        <dbReference type="EMBL" id="MBB3052078.1"/>
    </source>
</evidence>
<dbReference type="PANTHER" id="PTHR11472">
    <property type="entry name" value="DNA REPAIR DEAD HELICASE RAD3/XP-D SUBFAMILY MEMBER"/>
    <property type="match status" value="1"/>
</dbReference>
<evidence type="ECO:0000256" key="11">
    <source>
        <dbReference type="SAM" id="MobiDB-lite"/>
    </source>
</evidence>
<dbReference type="GO" id="GO:0003676">
    <property type="term" value="F:nucleic acid binding"/>
    <property type="evidence" value="ECO:0007669"/>
    <property type="project" value="InterPro"/>
</dbReference>
<dbReference type="GO" id="GO:0005524">
    <property type="term" value="F:ATP binding"/>
    <property type="evidence" value="ECO:0007669"/>
    <property type="project" value="UniProtKB-KW"/>
</dbReference>
<keyword evidence="3 13" id="KW-0378">Hydrolase</keyword>
<organism evidence="13 14">
    <name type="scientific">Prauserella isguenensis</name>
    <dbReference type="NCBI Taxonomy" id="1470180"/>
    <lineage>
        <taxon>Bacteria</taxon>
        <taxon>Bacillati</taxon>
        <taxon>Actinomycetota</taxon>
        <taxon>Actinomycetes</taxon>
        <taxon>Pseudonocardiales</taxon>
        <taxon>Pseudonocardiaceae</taxon>
        <taxon>Prauserella</taxon>
    </lineage>
</organism>
<dbReference type="Proteomes" id="UP000550714">
    <property type="component" value="Unassembled WGS sequence"/>
</dbReference>
<comment type="catalytic activity">
    <reaction evidence="8">
        <text>ATP + H2O = ADP + phosphate + H(+)</text>
        <dbReference type="Rhea" id="RHEA:13065"/>
        <dbReference type="ChEBI" id="CHEBI:15377"/>
        <dbReference type="ChEBI" id="CHEBI:15378"/>
        <dbReference type="ChEBI" id="CHEBI:30616"/>
        <dbReference type="ChEBI" id="CHEBI:43474"/>
        <dbReference type="ChEBI" id="CHEBI:456216"/>
        <dbReference type="EC" id="5.6.2.3"/>
    </reaction>
</comment>
<dbReference type="PANTHER" id="PTHR11472:SF34">
    <property type="entry name" value="REGULATOR OF TELOMERE ELONGATION HELICASE 1"/>
    <property type="match status" value="1"/>
</dbReference>
<feature type="compositionally biased region" description="Low complexity" evidence="11">
    <location>
        <begin position="446"/>
        <end position="457"/>
    </location>
</feature>
<sequence length="700" mass="74508">MPAEISTLQKPRELPGVRELLTDAVEAVGGTERDGQVRMAEAVGRAIRTGEHLAVQAGTGTGKSLAYLVPAIRHAVEGHTTVVVSTATIALQNQLVDRDLPRLAKALKKPLGREPTFAILKGRRNYLCMHRVHSGAPEEPEDSGLFDAFAVSRIGREVKRLHEWSSETETGDRTELVPGVSEQAWRQVSVSARECLGAARCPVGDDCFAEKARADAGRVDVIVTNHALLAIDALQEQRVLPEHDLVVIDEAHELVDRVTSAATAELTASAVSAATRRCGRIIDADTSDRLLEAGEGLALVLDDLPAERLDTLPHALGGAVTVVRDAAHACLTALGGERKEDVEEATARKLARSAVEEIHDTAVRLLDAFDADQANRPDVVWISKDTYSSSPRPPSLHVAPLAVGGLLRERVFARSTTVLTSATLALGGRFDTLARQWGLPPEPTSAPADDGTATDKPAPADDADDGLRWSGLDVGSPFDYGRNGILYVAKHLPPPGRDGLGDATLDEIAALIDAAGGRTLGLFSSMRAAKRAAEELRERLPYDILCQGDDSTSTLVSQFADEPRTCLFGTLSLWQGVDVPGPSLQLVIVDRLPFPRPDDPVASARQRAIEARGGNGFLTVAATHAALLLAQGAGRLHRSSSDRGVVAVLDSRLATARYGGFLRASIPPFWPTQDPAVARDALTRLDAAAPGRASTSTALR</sequence>
<dbReference type="InterPro" id="IPR006555">
    <property type="entry name" value="ATP-dep_Helicase_C"/>
</dbReference>
<keyword evidence="2" id="KW-0547">Nucleotide-binding</keyword>
<keyword evidence="4 13" id="KW-0347">Helicase</keyword>
<dbReference type="Gene3D" id="3.40.50.300">
    <property type="entry name" value="P-loop containing nucleotide triphosphate hydrolases"/>
    <property type="match status" value="2"/>
</dbReference>
<dbReference type="GO" id="GO:0006139">
    <property type="term" value="P:nucleobase-containing compound metabolic process"/>
    <property type="evidence" value="ECO:0007669"/>
    <property type="project" value="InterPro"/>
</dbReference>
<evidence type="ECO:0000256" key="3">
    <source>
        <dbReference type="ARBA" id="ARBA00022801"/>
    </source>
</evidence>
<feature type="domain" description="Helicase ATP-binding" evidence="12">
    <location>
        <begin position="22"/>
        <end position="311"/>
    </location>
</feature>
<dbReference type="SMART" id="SM00487">
    <property type="entry name" value="DEXDc"/>
    <property type="match status" value="1"/>
</dbReference>
<comment type="caution">
    <text evidence="13">The sequence shown here is derived from an EMBL/GenBank/DDBJ whole genome shotgun (WGS) entry which is preliminary data.</text>
</comment>
<feature type="region of interest" description="Disordered" evidence="11">
    <location>
        <begin position="437"/>
        <end position="467"/>
    </location>
</feature>
<name>A0A839S2R5_9PSEU</name>